<accession>A0ABW3MPN6</accession>
<evidence type="ECO:0000313" key="5">
    <source>
        <dbReference type="Proteomes" id="UP001597045"/>
    </source>
</evidence>
<dbReference type="Pfam" id="PF12971">
    <property type="entry name" value="NAGLU_N"/>
    <property type="match status" value="1"/>
</dbReference>
<proteinExistence type="predicted"/>
<dbReference type="Proteomes" id="UP001597045">
    <property type="component" value="Unassembled WGS sequence"/>
</dbReference>
<organism evidence="4 5">
    <name type="scientific">Kibdelosporangium lantanae</name>
    <dbReference type="NCBI Taxonomy" id="1497396"/>
    <lineage>
        <taxon>Bacteria</taxon>
        <taxon>Bacillati</taxon>
        <taxon>Actinomycetota</taxon>
        <taxon>Actinomycetes</taxon>
        <taxon>Pseudonocardiales</taxon>
        <taxon>Pseudonocardiaceae</taxon>
        <taxon>Kibdelosporangium</taxon>
    </lineage>
</organism>
<evidence type="ECO:0000313" key="4">
    <source>
        <dbReference type="EMBL" id="MFD1052643.1"/>
    </source>
</evidence>
<dbReference type="InterPro" id="IPR024240">
    <property type="entry name" value="NAGLU_N"/>
</dbReference>
<sequence>FTIGGTTGRVELAGTSTSALVSAFHWWLKYVAGAHISWNGDQLTLPEQLPTQAIERSTELTDRYAYNFCVFGYTAAYWSWSDWERELDYLAASGVNRALSLVGQEIIWYETFTRFGLSQSQVLTWIPYSAHQPWVWYGSISVAGSVTTGFLGRRAELGARIAGRMREL</sequence>
<name>A0ABW3MPN6_9PSEU</name>
<feature type="non-terminal residue" evidence="4">
    <location>
        <position position="1"/>
    </location>
</feature>
<evidence type="ECO:0000259" key="2">
    <source>
        <dbReference type="Pfam" id="PF05089"/>
    </source>
</evidence>
<feature type="domain" description="Alpha-N-acetylglucosaminidase N-terminal" evidence="3">
    <location>
        <begin position="1"/>
        <end position="50"/>
    </location>
</feature>
<gene>
    <name evidence="4" type="ORF">ACFQ1S_47140</name>
</gene>
<dbReference type="PANTHER" id="PTHR12872:SF1">
    <property type="entry name" value="ALPHA-N-ACETYLGLUCOSAMINIDASE"/>
    <property type="match status" value="1"/>
</dbReference>
<dbReference type="EMBL" id="JBHTIS010004606">
    <property type="protein sequence ID" value="MFD1052643.1"/>
    <property type="molecule type" value="Genomic_DNA"/>
</dbReference>
<comment type="caution">
    <text evidence="4">The sequence shown here is derived from an EMBL/GenBank/DDBJ whole genome shotgun (WGS) entry which is preliminary data.</text>
</comment>
<keyword evidence="5" id="KW-1185">Reference proteome</keyword>
<protein>
    <submittedName>
        <fullName evidence="4">Alpha-N-acetylglucosaminidase TIM-barrel domain-containing protein</fullName>
    </submittedName>
</protein>
<dbReference type="PANTHER" id="PTHR12872">
    <property type="entry name" value="ALPHA-N-ACETYLGLUCOSAMINIDASE"/>
    <property type="match status" value="1"/>
</dbReference>
<feature type="domain" description="Alpha-N-acetylglucosaminidase tim-barrel" evidence="2">
    <location>
        <begin position="63"/>
        <end position="168"/>
    </location>
</feature>
<keyword evidence="1" id="KW-0378">Hydrolase</keyword>
<dbReference type="InterPro" id="IPR007781">
    <property type="entry name" value="NAGLU"/>
</dbReference>
<dbReference type="InterPro" id="IPR029018">
    <property type="entry name" value="Hex-like_dom2"/>
</dbReference>
<reference evidence="5" key="1">
    <citation type="journal article" date="2019" name="Int. J. Syst. Evol. Microbiol.">
        <title>The Global Catalogue of Microorganisms (GCM) 10K type strain sequencing project: providing services to taxonomists for standard genome sequencing and annotation.</title>
        <authorList>
            <consortium name="The Broad Institute Genomics Platform"/>
            <consortium name="The Broad Institute Genome Sequencing Center for Infectious Disease"/>
            <person name="Wu L."/>
            <person name="Ma J."/>
        </authorList>
    </citation>
    <scope>NUCLEOTIDE SEQUENCE [LARGE SCALE GENOMIC DNA]</scope>
    <source>
        <strain evidence="5">JCM 31486</strain>
    </source>
</reference>
<feature type="non-terminal residue" evidence="4">
    <location>
        <position position="168"/>
    </location>
</feature>
<dbReference type="Pfam" id="PF05089">
    <property type="entry name" value="NAGLU"/>
    <property type="match status" value="1"/>
</dbReference>
<dbReference type="Gene3D" id="3.20.20.80">
    <property type="entry name" value="Glycosidases"/>
    <property type="match status" value="1"/>
</dbReference>
<dbReference type="Gene3D" id="3.30.379.10">
    <property type="entry name" value="Chitobiase/beta-hexosaminidase domain 2-like"/>
    <property type="match status" value="1"/>
</dbReference>
<evidence type="ECO:0000259" key="3">
    <source>
        <dbReference type="Pfam" id="PF12971"/>
    </source>
</evidence>
<dbReference type="InterPro" id="IPR024733">
    <property type="entry name" value="NAGLU_tim-barrel"/>
</dbReference>
<evidence type="ECO:0000256" key="1">
    <source>
        <dbReference type="ARBA" id="ARBA00022801"/>
    </source>
</evidence>